<keyword evidence="2" id="KW-0804">Transcription</keyword>
<protein>
    <submittedName>
        <fullName evidence="4">Transcription termination factor MTERF4, chloroplastic</fullName>
    </submittedName>
</protein>
<dbReference type="EMBL" id="QZWG01000005">
    <property type="protein sequence ID" value="RZC14040.1"/>
    <property type="molecule type" value="Genomic_DNA"/>
</dbReference>
<dbReference type="Pfam" id="PF02536">
    <property type="entry name" value="mTERF"/>
    <property type="match status" value="1"/>
</dbReference>
<dbReference type="SMART" id="SM00733">
    <property type="entry name" value="Mterf"/>
    <property type="match status" value="2"/>
</dbReference>
<keyword evidence="2" id="KW-0806">Transcription termination</keyword>
<dbReference type="Proteomes" id="UP000289340">
    <property type="component" value="Chromosome 5"/>
</dbReference>
<keyword evidence="5" id="KW-1185">Reference proteome</keyword>
<dbReference type="AlphaFoldDB" id="A0A445KSX4"/>
<reference evidence="4 5" key="1">
    <citation type="submission" date="2018-09" db="EMBL/GenBank/DDBJ databases">
        <title>A high-quality reference genome of wild soybean provides a powerful tool to mine soybean genomes.</title>
        <authorList>
            <person name="Xie M."/>
            <person name="Chung C.Y.L."/>
            <person name="Li M.-W."/>
            <person name="Wong F.-L."/>
            <person name="Chan T.-F."/>
            <person name="Lam H.-M."/>
        </authorList>
    </citation>
    <scope>NUCLEOTIDE SEQUENCE [LARGE SCALE GENOMIC DNA]</scope>
    <source>
        <strain evidence="5">cv. W05</strain>
        <tissue evidence="4">Hypocotyl of etiolated seedlings</tissue>
    </source>
</reference>
<evidence type="ECO:0000256" key="1">
    <source>
        <dbReference type="ARBA" id="ARBA00007692"/>
    </source>
</evidence>
<sequence length="181" mass="20322">MVTRRKVLNLLSTLNVSELIPHHANAFFQHNPLSKTLRVYYGTQASVSKLPEYEMPSCLGIIPDQLHDLELPSTVDVMRERVEFLQKLGLTVDDINNYPLMLGCSVRKNMIPVLGYLEKIGIARPKLGGFVKNYPQVLHASVIVELAPVVKFLRGLDVEKDDIGYVLQKYPELLGFSGLSC</sequence>
<comment type="similarity">
    <text evidence="1">Belongs to the mTERF family.</text>
</comment>
<dbReference type="GO" id="GO:0032502">
    <property type="term" value="P:developmental process"/>
    <property type="evidence" value="ECO:0007669"/>
    <property type="project" value="TreeGrafter"/>
</dbReference>
<dbReference type="GO" id="GO:0003676">
    <property type="term" value="F:nucleic acid binding"/>
    <property type="evidence" value="ECO:0007669"/>
    <property type="project" value="InterPro"/>
</dbReference>
<dbReference type="GO" id="GO:0006353">
    <property type="term" value="P:DNA-templated transcription termination"/>
    <property type="evidence" value="ECO:0007669"/>
    <property type="project" value="UniProtKB-KW"/>
</dbReference>
<gene>
    <name evidence="4" type="ORF">D0Y65_013207</name>
</gene>
<evidence type="ECO:0000256" key="2">
    <source>
        <dbReference type="ARBA" id="ARBA00022472"/>
    </source>
</evidence>
<dbReference type="PANTHER" id="PTHR13068:SF24">
    <property type="entry name" value="EXPRESSED PROTEIN"/>
    <property type="match status" value="1"/>
</dbReference>
<proteinExistence type="inferred from homology"/>
<accession>A0A445KSX4</accession>
<evidence type="ECO:0000313" key="4">
    <source>
        <dbReference type="EMBL" id="RZC14040.1"/>
    </source>
</evidence>
<dbReference type="Gene3D" id="1.25.70.10">
    <property type="entry name" value="Transcription termination factor 3, mitochondrial"/>
    <property type="match status" value="1"/>
</dbReference>
<evidence type="ECO:0000313" key="5">
    <source>
        <dbReference type="Proteomes" id="UP000289340"/>
    </source>
</evidence>
<keyword evidence="2" id="KW-0805">Transcription regulation</keyword>
<keyword evidence="3" id="KW-0809">Transit peptide</keyword>
<organism evidence="4 5">
    <name type="scientific">Glycine soja</name>
    <name type="common">Wild soybean</name>
    <dbReference type="NCBI Taxonomy" id="3848"/>
    <lineage>
        <taxon>Eukaryota</taxon>
        <taxon>Viridiplantae</taxon>
        <taxon>Streptophyta</taxon>
        <taxon>Embryophyta</taxon>
        <taxon>Tracheophyta</taxon>
        <taxon>Spermatophyta</taxon>
        <taxon>Magnoliopsida</taxon>
        <taxon>eudicotyledons</taxon>
        <taxon>Gunneridae</taxon>
        <taxon>Pentapetalae</taxon>
        <taxon>rosids</taxon>
        <taxon>fabids</taxon>
        <taxon>Fabales</taxon>
        <taxon>Fabaceae</taxon>
        <taxon>Papilionoideae</taxon>
        <taxon>50 kb inversion clade</taxon>
        <taxon>NPAAA clade</taxon>
        <taxon>indigoferoid/millettioid clade</taxon>
        <taxon>Phaseoleae</taxon>
        <taxon>Glycine</taxon>
        <taxon>Glycine subgen. Soja</taxon>
    </lineage>
</organism>
<name>A0A445KSX4_GLYSO</name>
<evidence type="ECO:0000256" key="3">
    <source>
        <dbReference type="ARBA" id="ARBA00022946"/>
    </source>
</evidence>
<dbReference type="InterPro" id="IPR038538">
    <property type="entry name" value="MTERF_sf"/>
</dbReference>
<comment type="caution">
    <text evidence="4">The sequence shown here is derived from an EMBL/GenBank/DDBJ whole genome shotgun (WGS) entry which is preliminary data.</text>
</comment>
<dbReference type="InterPro" id="IPR003690">
    <property type="entry name" value="MTERF"/>
</dbReference>
<dbReference type="PANTHER" id="PTHR13068">
    <property type="entry name" value="CGI-12 PROTEIN-RELATED"/>
    <property type="match status" value="1"/>
</dbReference>